<evidence type="ECO:0000256" key="3">
    <source>
        <dbReference type="ARBA" id="ARBA00022448"/>
    </source>
</evidence>
<dbReference type="GO" id="GO:0055085">
    <property type="term" value="P:transmembrane transport"/>
    <property type="evidence" value="ECO:0007669"/>
    <property type="project" value="InterPro"/>
</dbReference>
<evidence type="ECO:0000256" key="4">
    <source>
        <dbReference type="ARBA" id="ARBA00022475"/>
    </source>
</evidence>
<dbReference type="EMBL" id="CP018906">
    <property type="protein sequence ID" value="AQW21443.1"/>
    <property type="molecule type" value="Genomic_DNA"/>
</dbReference>
<keyword evidence="6 8" id="KW-1133">Transmembrane helix</keyword>
<keyword evidence="5 8" id="KW-0812">Transmembrane</keyword>
<dbReference type="OrthoDB" id="109606at2"/>
<feature type="transmembrane region" description="Helical" evidence="8">
    <location>
        <begin position="67"/>
        <end position="85"/>
    </location>
</feature>
<keyword evidence="7 8" id="KW-0472">Membrane</keyword>
<dbReference type="Pfam" id="PF03547">
    <property type="entry name" value="Mem_trans"/>
    <property type="match status" value="1"/>
</dbReference>
<feature type="transmembrane region" description="Helical" evidence="8">
    <location>
        <begin position="168"/>
        <end position="185"/>
    </location>
</feature>
<dbReference type="AlphaFoldDB" id="A0A1S6QIL8"/>
<organism evidence="9 10">
    <name type="scientific">Lentilactobacillus curieae</name>
    <dbReference type="NCBI Taxonomy" id="1138822"/>
    <lineage>
        <taxon>Bacteria</taxon>
        <taxon>Bacillati</taxon>
        <taxon>Bacillota</taxon>
        <taxon>Bacilli</taxon>
        <taxon>Lactobacillales</taxon>
        <taxon>Lactobacillaceae</taxon>
        <taxon>Lentilactobacillus</taxon>
    </lineage>
</organism>
<comment type="subcellular location">
    <subcellularLocation>
        <location evidence="1">Cell membrane</location>
        <topology evidence="1">Multi-pass membrane protein</topology>
    </subcellularLocation>
</comment>
<reference evidence="9 10" key="1">
    <citation type="journal article" date="2015" name="Genome Announc.">
        <title>Genome Sequence of Lactobacillus curieae CCTCC M 2011381T, a Novel Producer of Gamma-aminobutyric Acid.</title>
        <authorList>
            <person name="Wang Y."/>
            <person name="Wang Y."/>
            <person name="Lang C."/>
            <person name="Wei D."/>
            <person name="Xu P."/>
            <person name="Xie J."/>
        </authorList>
    </citation>
    <scope>NUCLEOTIDE SEQUENCE [LARGE SCALE GENOMIC DNA]</scope>
    <source>
        <strain evidence="9 10">CCTCC M 2011381</strain>
    </source>
</reference>
<dbReference type="GO" id="GO:0005886">
    <property type="term" value="C:plasma membrane"/>
    <property type="evidence" value="ECO:0007669"/>
    <property type="project" value="UniProtKB-SubCell"/>
</dbReference>
<feature type="transmembrane region" description="Helical" evidence="8">
    <location>
        <begin position="254"/>
        <end position="274"/>
    </location>
</feature>
<feature type="transmembrane region" description="Helical" evidence="8">
    <location>
        <begin position="6"/>
        <end position="24"/>
    </location>
</feature>
<dbReference type="RefSeq" id="WP_035167890.1">
    <property type="nucleotide sequence ID" value="NZ_CP018906.1"/>
</dbReference>
<evidence type="ECO:0000313" key="9">
    <source>
        <dbReference type="EMBL" id="AQW21443.1"/>
    </source>
</evidence>
<dbReference type="Proteomes" id="UP000030361">
    <property type="component" value="Chromosome"/>
</dbReference>
<evidence type="ECO:0000256" key="2">
    <source>
        <dbReference type="ARBA" id="ARBA00010145"/>
    </source>
</evidence>
<feature type="transmembrane region" description="Helical" evidence="8">
    <location>
        <begin position="97"/>
        <end position="117"/>
    </location>
</feature>
<feature type="transmembrane region" description="Helical" evidence="8">
    <location>
        <begin position="36"/>
        <end position="55"/>
    </location>
</feature>
<dbReference type="InterPro" id="IPR004776">
    <property type="entry name" value="Mem_transp_PIN-like"/>
</dbReference>
<comment type="similarity">
    <text evidence="2">Belongs to the auxin efflux carrier (TC 2.A.69) family.</text>
</comment>
<keyword evidence="3" id="KW-0813">Transport</keyword>
<dbReference type="KEGG" id="lcu:PL11_005595"/>
<protein>
    <submittedName>
        <fullName evidence="9">Malate transporter</fullName>
    </submittedName>
</protein>
<dbReference type="Gene3D" id="1.20.1530.20">
    <property type="match status" value="1"/>
</dbReference>
<dbReference type="InterPro" id="IPR038770">
    <property type="entry name" value="Na+/solute_symporter_sf"/>
</dbReference>
<dbReference type="PANTHER" id="PTHR36838">
    <property type="entry name" value="AUXIN EFFLUX CARRIER FAMILY PROTEIN"/>
    <property type="match status" value="1"/>
</dbReference>
<evidence type="ECO:0000256" key="6">
    <source>
        <dbReference type="ARBA" id="ARBA00022989"/>
    </source>
</evidence>
<feature type="transmembrane region" description="Helical" evidence="8">
    <location>
        <begin position="123"/>
        <end position="148"/>
    </location>
</feature>
<keyword evidence="10" id="KW-1185">Reference proteome</keyword>
<dbReference type="PANTHER" id="PTHR36838:SF1">
    <property type="entry name" value="SLR1864 PROTEIN"/>
    <property type="match status" value="1"/>
</dbReference>
<evidence type="ECO:0000313" key="10">
    <source>
        <dbReference type="Proteomes" id="UP000030361"/>
    </source>
</evidence>
<sequence>MLNHLMFALLPVIFTFALGYFAAAKGSFDDRDSRKLVSLVMNVMLPMSVFAGIWGTPRKIIIQDIPLAGWLIIGMVGSYFSLLLIHRFIMKTPISVSLLRAMSVAMPSVPFIGSAILPPVFGASLSAITIGVCSLVINVIMLPVAYALLDGEKSANGNRVLTTLRKPLVASALGGFALALLGWQMPANFAGTFELLGKGAGGLAIFATGVVLFTKKISVSKTIFATVTSKNIIFPLVVWGLMLLFNLPSEIRRVVVVTLAIPTAVMPTSLGIQFNVNPAELASTQFWSTVVSAVSLAIFLMALS</sequence>
<keyword evidence="4" id="KW-1003">Cell membrane</keyword>
<evidence type="ECO:0000256" key="7">
    <source>
        <dbReference type="ARBA" id="ARBA00023136"/>
    </source>
</evidence>
<gene>
    <name evidence="9" type="ORF">PL11_005595</name>
</gene>
<dbReference type="eggNOG" id="COG0679">
    <property type="taxonomic scope" value="Bacteria"/>
</dbReference>
<accession>A0A1S6QIL8</accession>
<proteinExistence type="inferred from homology"/>
<evidence type="ECO:0000256" key="5">
    <source>
        <dbReference type="ARBA" id="ARBA00022692"/>
    </source>
</evidence>
<evidence type="ECO:0000256" key="1">
    <source>
        <dbReference type="ARBA" id="ARBA00004651"/>
    </source>
</evidence>
<name>A0A1S6QIL8_9LACO</name>
<feature type="transmembrane region" description="Helical" evidence="8">
    <location>
        <begin position="223"/>
        <end position="247"/>
    </location>
</feature>
<evidence type="ECO:0000256" key="8">
    <source>
        <dbReference type="SAM" id="Phobius"/>
    </source>
</evidence>
<feature type="transmembrane region" description="Helical" evidence="8">
    <location>
        <begin position="286"/>
        <end position="303"/>
    </location>
</feature>